<evidence type="ECO:0000256" key="3">
    <source>
        <dbReference type="SAM" id="MobiDB-lite"/>
    </source>
</evidence>
<dbReference type="EMBL" id="QKXF01000209">
    <property type="protein sequence ID" value="RQM14301.1"/>
    <property type="molecule type" value="Genomic_DNA"/>
</dbReference>
<dbReference type="Pfam" id="PF05794">
    <property type="entry name" value="Tcp11"/>
    <property type="match status" value="1"/>
</dbReference>
<feature type="compositionally biased region" description="Polar residues" evidence="3">
    <location>
        <begin position="458"/>
        <end position="472"/>
    </location>
</feature>
<evidence type="ECO:0000256" key="1">
    <source>
        <dbReference type="ARBA" id="ARBA00010954"/>
    </source>
</evidence>
<dbReference type="PANTHER" id="PTHR12832:SF11">
    <property type="entry name" value="LD23868P"/>
    <property type="match status" value="1"/>
</dbReference>
<dbReference type="STRING" id="542832.A0A3M6VIU6"/>
<dbReference type="Proteomes" id="UP000282087">
    <property type="component" value="Unassembled WGS sequence"/>
</dbReference>
<dbReference type="EMBL" id="QLLG01000249">
    <property type="protein sequence ID" value="RMX65426.1"/>
    <property type="molecule type" value="Genomic_DNA"/>
</dbReference>
<feature type="region of interest" description="Disordered" evidence="3">
    <location>
        <begin position="431"/>
        <end position="505"/>
    </location>
</feature>
<dbReference type="InterPro" id="IPR008862">
    <property type="entry name" value="Tcp11"/>
</dbReference>
<accession>A0A3M6VIU6</accession>
<gene>
    <name evidence="5" type="ORF">DD237_003696</name>
    <name evidence="4" type="ORF">DD238_003849</name>
</gene>
<dbReference type="PANTHER" id="PTHR12832">
    <property type="entry name" value="TESTIS-SPECIFIC PROTEIN PBS13 T-COMPLEX 11"/>
    <property type="match status" value="1"/>
</dbReference>
<evidence type="ECO:0000313" key="5">
    <source>
        <dbReference type="EMBL" id="RQM14301.1"/>
    </source>
</evidence>
<reference evidence="6 7" key="1">
    <citation type="submission" date="2018-06" db="EMBL/GenBank/DDBJ databases">
        <title>Comparative genomics of downy mildews reveals potential adaptations to biotrophy.</title>
        <authorList>
            <person name="Fletcher K."/>
            <person name="Klosterman S.J."/>
            <person name="Derevnina L."/>
            <person name="Martin F."/>
            <person name="Koike S."/>
            <person name="Reyes Chin-Wo S."/>
            <person name="Mou B."/>
            <person name="Michelmore R."/>
        </authorList>
    </citation>
    <scope>NUCLEOTIDE SEQUENCE [LARGE SCALE GENOMIC DNA]</scope>
    <source>
        <strain evidence="5 7">R13</strain>
        <strain evidence="4 6">R14</strain>
    </source>
</reference>
<feature type="coiled-coil region" evidence="2">
    <location>
        <begin position="129"/>
        <end position="156"/>
    </location>
</feature>
<keyword evidence="2" id="KW-0175">Coiled coil</keyword>
<sequence length="971" mass="109447">MVNKQKSKCQLRLEARSRACFAPTSASSDPQLLAAELQSRIARANDIRAMHTRQLAARARARVQHAQEVARGMRMKRHEEIRVSRQSSISKVEEAARRRHQQLVQLQLQCKKRTELITEKVELVRANQSDRADRARRTLADQLDEATRRRHEQTQQRVRRLIQRWQSVESVKERATRVKYIQRWFRRHVANRKTATALRKVQQDVKKVLSCWNQMKTASFENCMILLQQRTVVQAAQQLLKVLMAEGFDHRKVNILGEKPVETDTKRMRLVSSQGGMSFRVLMMAGMITCHPMDIMGRNPSKRLHYAASGILSSMKNLMRCLEASDGFERSQELTQTVAGLSARFAFYTEAFARWKKRDAECLAAELLTTYRELSLVYRKYEMQAQEAQNGVDGVYELLRQTQGQLVQMQMALEKLVGRDDAKRKVVELEQSLRQEDGAGNAPVDADDMSVNVEGDNNPLSSEATVVSTTRPVNVGERGDQDKKDDDMRGHDVADDKVSGGDPPSVNQALLADRKLVHELIMNPHFQVQRDKDAEVSAAALASKHSVAAMAVRVRKAMTKAFWDRVIAANDVETLLARTEELRTIFREALADGSGTNSGIAVSALVDQVDSALHSDQLRMLMQDPMRNVRAIHARCNGVLDAIEKAEAPARAASTREFRSDWANRVAAGIMTPVQLLVAFLAFALDKVDELRIDVLNSHLGLLGAFLQQHGVEYEQKQLYKRMSESKSLDVTFAMTQKWLGLEMEAYLARSDVDESEHARLLHHEGEAFKRFLRASIWALVVKHIDGTPTRVWPETFELDVERIRACRDTLDRIAVVSSLLALVQDYVARRSLATPAGFIHTVGHRLSALLLSPGVSGAQLAAQASQDVRQVESSGDEDVQQELQALEKRLLGSFAADNPVFKLFFSRASRAFEASLQQGNAMDDLHPSLAPFATEISETLSVLRRLAQHNENVYASLYNKIIKRLVPSRM</sequence>
<dbReference type="AlphaFoldDB" id="A0A3M6VIU6"/>
<dbReference type="VEuPathDB" id="FungiDB:DD237_003696"/>
<comment type="similarity">
    <text evidence="1">Belongs to the TCP11 family.</text>
</comment>
<name>A0A3M6VIU6_9STRA</name>
<evidence type="ECO:0000313" key="7">
    <source>
        <dbReference type="Proteomes" id="UP000286097"/>
    </source>
</evidence>
<comment type="caution">
    <text evidence="4">The sequence shown here is derived from an EMBL/GenBank/DDBJ whole genome shotgun (WGS) entry which is preliminary data.</text>
</comment>
<feature type="compositionally biased region" description="Basic and acidic residues" evidence="3">
    <location>
        <begin position="477"/>
        <end position="499"/>
    </location>
</feature>
<organism evidence="4 6">
    <name type="scientific">Peronospora effusa</name>
    <dbReference type="NCBI Taxonomy" id="542832"/>
    <lineage>
        <taxon>Eukaryota</taxon>
        <taxon>Sar</taxon>
        <taxon>Stramenopiles</taxon>
        <taxon>Oomycota</taxon>
        <taxon>Peronosporomycetes</taxon>
        <taxon>Peronosporales</taxon>
        <taxon>Peronosporaceae</taxon>
        <taxon>Peronospora</taxon>
    </lineage>
</organism>
<evidence type="ECO:0000313" key="4">
    <source>
        <dbReference type="EMBL" id="RMX65426.1"/>
    </source>
</evidence>
<evidence type="ECO:0000313" key="6">
    <source>
        <dbReference type="Proteomes" id="UP000282087"/>
    </source>
</evidence>
<dbReference type="Proteomes" id="UP000286097">
    <property type="component" value="Unassembled WGS sequence"/>
</dbReference>
<dbReference type="GO" id="GO:0007165">
    <property type="term" value="P:signal transduction"/>
    <property type="evidence" value="ECO:0007669"/>
    <property type="project" value="TreeGrafter"/>
</dbReference>
<proteinExistence type="inferred from homology"/>
<evidence type="ECO:0000256" key="2">
    <source>
        <dbReference type="SAM" id="Coils"/>
    </source>
</evidence>
<keyword evidence="6" id="KW-1185">Reference proteome</keyword>
<protein>
    <submittedName>
        <fullName evidence="4">Uncharacterized protein</fullName>
    </submittedName>
</protein>